<dbReference type="InterPro" id="IPR041542">
    <property type="entry name" value="GH43_C2"/>
</dbReference>
<keyword evidence="3" id="KW-1185">Reference proteome</keyword>
<dbReference type="InterPro" id="IPR013320">
    <property type="entry name" value="ConA-like_dom_sf"/>
</dbReference>
<comment type="caution">
    <text evidence="2">The sequence shown here is derived from an EMBL/GenBank/DDBJ whole genome shotgun (WGS) entry which is preliminary data.</text>
</comment>
<evidence type="ECO:0000313" key="2">
    <source>
        <dbReference type="EMBL" id="MBB5874250.1"/>
    </source>
</evidence>
<dbReference type="RefSeq" id="WP_184846234.1">
    <property type="nucleotide sequence ID" value="NZ_JACHMN010000003.1"/>
</dbReference>
<evidence type="ECO:0000313" key="3">
    <source>
        <dbReference type="Proteomes" id="UP000587527"/>
    </source>
</evidence>
<reference evidence="2 3" key="1">
    <citation type="submission" date="2020-08" db="EMBL/GenBank/DDBJ databases">
        <title>Sequencing the genomes of 1000 actinobacteria strains.</title>
        <authorList>
            <person name="Klenk H.-P."/>
        </authorList>
    </citation>
    <scope>NUCLEOTIDE SEQUENCE [LARGE SCALE GENOMIC DNA]</scope>
    <source>
        <strain evidence="2 3">DSM 45362</strain>
    </source>
</reference>
<dbReference type="Gene3D" id="2.60.120.200">
    <property type="match status" value="1"/>
</dbReference>
<organism evidence="2 3">
    <name type="scientific">Allocatelliglobosispora scoriae</name>
    <dbReference type="NCBI Taxonomy" id="643052"/>
    <lineage>
        <taxon>Bacteria</taxon>
        <taxon>Bacillati</taxon>
        <taxon>Actinomycetota</taxon>
        <taxon>Actinomycetes</taxon>
        <taxon>Micromonosporales</taxon>
        <taxon>Micromonosporaceae</taxon>
        <taxon>Allocatelliglobosispora</taxon>
    </lineage>
</organism>
<dbReference type="AlphaFoldDB" id="A0A841C5M7"/>
<name>A0A841C5M7_9ACTN</name>
<dbReference type="Proteomes" id="UP000587527">
    <property type="component" value="Unassembled WGS sequence"/>
</dbReference>
<proteinExistence type="predicted"/>
<dbReference type="SUPFAM" id="SSF49899">
    <property type="entry name" value="Concanavalin A-like lectins/glucanases"/>
    <property type="match status" value="1"/>
</dbReference>
<gene>
    <name evidence="2" type="ORF">F4553_007684</name>
</gene>
<accession>A0A841C5M7</accession>
<dbReference type="EMBL" id="JACHMN010000003">
    <property type="protein sequence ID" value="MBB5874250.1"/>
    <property type="molecule type" value="Genomic_DNA"/>
</dbReference>
<protein>
    <submittedName>
        <fullName evidence="2">Beta-xylosidase</fullName>
    </submittedName>
</protein>
<dbReference type="Pfam" id="PF17851">
    <property type="entry name" value="GH43_C2"/>
    <property type="match status" value="1"/>
</dbReference>
<sequence length="105" mass="11299">MLSCDRGRLSRVGGLVAIPDGPIRLRLDVDGDRLGFAFGSAAEGPLTAWSSFLDAGILSDDHAAEERDGVPQLWGFTGAFLGLWAQDLTEGRAFVDVDSATYRER</sequence>
<feature type="domain" description="Beta-xylosidase C-terminal Concanavalin A-like" evidence="1">
    <location>
        <begin position="2"/>
        <end position="103"/>
    </location>
</feature>
<evidence type="ECO:0000259" key="1">
    <source>
        <dbReference type="Pfam" id="PF17851"/>
    </source>
</evidence>